<evidence type="ECO:0008006" key="4">
    <source>
        <dbReference type="Google" id="ProtNLM"/>
    </source>
</evidence>
<name>A0ABP9ETE7_9PSEU</name>
<evidence type="ECO:0000313" key="3">
    <source>
        <dbReference type="Proteomes" id="UP001500457"/>
    </source>
</evidence>
<feature type="chain" id="PRO_5047324306" description="DUF3558 domain-containing protein" evidence="1">
    <location>
        <begin position="18"/>
        <end position="189"/>
    </location>
</feature>
<evidence type="ECO:0000313" key="2">
    <source>
        <dbReference type="EMBL" id="GAA4885099.1"/>
    </source>
</evidence>
<dbReference type="EMBL" id="BAABHQ010000012">
    <property type="protein sequence ID" value="GAA4885099.1"/>
    <property type="molecule type" value="Genomic_DNA"/>
</dbReference>
<gene>
    <name evidence="2" type="ORF">GCM10023203_41750</name>
</gene>
<dbReference type="Pfam" id="PF12079">
    <property type="entry name" value="DUF3558"/>
    <property type="match status" value="1"/>
</dbReference>
<sequence>MIRVVLLVVLGSLVLGACSSTRPAPTAPPAADRFGAPVPARSLDASQRASRPCAALTETQLRGLGLEPTGRLDALPTGGPACIWEDAAFTQQVSAVLYPTRDYLVDTYRARGTYQYFVPTTIAGLPAVAQQTTPGARTCTMTTGIAIGQAVDVTVNEVGVPAGARSTSCAKARNVTEAVVSNLPPAPQK</sequence>
<keyword evidence="1" id="KW-0732">Signal</keyword>
<accession>A0ABP9ETE7</accession>
<dbReference type="Proteomes" id="UP001500457">
    <property type="component" value="Unassembled WGS sequence"/>
</dbReference>
<protein>
    <recommendedName>
        <fullName evidence="4">DUF3558 domain-containing protein</fullName>
    </recommendedName>
</protein>
<dbReference type="RefSeq" id="WP_274232495.1">
    <property type="nucleotide sequence ID" value="NZ_BAABHQ010000012.1"/>
</dbReference>
<reference evidence="3" key="1">
    <citation type="journal article" date="2019" name="Int. J. Syst. Evol. Microbiol.">
        <title>The Global Catalogue of Microorganisms (GCM) 10K type strain sequencing project: providing services to taxonomists for standard genome sequencing and annotation.</title>
        <authorList>
            <consortium name="The Broad Institute Genomics Platform"/>
            <consortium name="The Broad Institute Genome Sequencing Center for Infectious Disease"/>
            <person name="Wu L."/>
            <person name="Ma J."/>
        </authorList>
    </citation>
    <scope>NUCLEOTIDE SEQUENCE [LARGE SCALE GENOMIC DNA]</scope>
    <source>
        <strain evidence="3">JCM 17983</strain>
    </source>
</reference>
<evidence type="ECO:0000256" key="1">
    <source>
        <dbReference type="SAM" id="SignalP"/>
    </source>
</evidence>
<dbReference type="PROSITE" id="PS51257">
    <property type="entry name" value="PROKAR_LIPOPROTEIN"/>
    <property type="match status" value="1"/>
</dbReference>
<comment type="caution">
    <text evidence="2">The sequence shown here is derived from an EMBL/GenBank/DDBJ whole genome shotgun (WGS) entry which is preliminary data.</text>
</comment>
<keyword evidence="3" id="KW-1185">Reference proteome</keyword>
<proteinExistence type="predicted"/>
<organism evidence="2 3">
    <name type="scientific">Actinomycetospora straminea</name>
    <dbReference type="NCBI Taxonomy" id="663607"/>
    <lineage>
        <taxon>Bacteria</taxon>
        <taxon>Bacillati</taxon>
        <taxon>Actinomycetota</taxon>
        <taxon>Actinomycetes</taxon>
        <taxon>Pseudonocardiales</taxon>
        <taxon>Pseudonocardiaceae</taxon>
        <taxon>Actinomycetospora</taxon>
    </lineage>
</organism>
<dbReference type="InterPro" id="IPR024520">
    <property type="entry name" value="DUF3558"/>
</dbReference>
<feature type="signal peptide" evidence="1">
    <location>
        <begin position="1"/>
        <end position="17"/>
    </location>
</feature>